<evidence type="ECO:0000313" key="11">
    <source>
        <dbReference type="Proteomes" id="UP001201262"/>
    </source>
</evidence>
<reference evidence="10" key="1">
    <citation type="submission" date="2021-12" db="EMBL/GenBank/DDBJ databases">
        <title>Convergent genome expansion in fungi linked to evolution of root-endophyte symbiosis.</title>
        <authorList>
            <consortium name="DOE Joint Genome Institute"/>
            <person name="Ke Y.-H."/>
            <person name="Bonito G."/>
            <person name="Liao H.-L."/>
            <person name="Looney B."/>
            <person name="Rojas-Flechas A."/>
            <person name="Nash J."/>
            <person name="Hameed K."/>
            <person name="Schadt C."/>
            <person name="Martin F."/>
            <person name="Crous P.W."/>
            <person name="Miettinen O."/>
            <person name="Magnuson J.K."/>
            <person name="Labbe J."/>
            <person name="Jacobson D."/>
            <person name="Doktycz M.J."/>
            <person name="Veneault-Fourrey C."/>
            <person name="Kuo A."/>
            <person name="Mondo S."/>
            <person name="Calhoun S."/>
            <person name="Riley R."/>
            <person name="Ohm R."/>
            <person name="LaButti K."/>
            <person name="Andreopoulos B."/>
            <person name="Pangilinan J."/>
            <person name="Nolan M."/>
            <person name="Tritt A."/>
            <person name="Clum A."/>
            <person name="Lipzen A."/>
            <person name="Daum C."/>
            <person name="Barry K."/>
            <person name="Grigoriev I.V."/>
            <person name="Vilgalys R."/>
        </authorList>
    </citation>
    <scope>NUCLEOTIDE SEQUENCE</scope>
    <source>
        <strain evidence="10">PMI_201</strain>
    </source>
</reference>
<dbReference type="InterPro" id="IPR052202">
    <property type="entry name" value="Yeast_MetPath_Reg"/>
</dbReference>
<comment type="subcellular location">
    <subcellularLocation>
        <location evidence="1">Nucleus</location>
    </subcellularLocation>
</comment>
<dbReference type="AlphaFoldDB" id="A0AAD4KLE4"/>
<dbReference type="GeneID" id="70240270"/>
<dbReference type="SMART" id="SM00906">
    <property type="entry name" value="Fungal_trans"/>
    <property type="match status" value="1"/>
</dbReference>
<dbReference type="GO" id="GO:0043565">
    <property type="term" value="F:sequence-specific DNA binding"/>
    <property type="evidence" value="ECO:0007669"/>
    <property type="project" value="TreeGrafter"/>
</dbReference>
<keyword evidence="4" id="KW-0805">Transcription regulation</keyword>
<feature type="transmembrane region" description="Helical" evidence="8">
    <location>
        <begin position="412"/>
        <end position="431"/>
    </location>
</feature>
<accession>A0AAD4KLE4</accession>
<feature type="non-terminal residue" evidence="10">
    <location>
        <position position="592"/>
    </location>
</feature>
<dbReference type="InterPro" id="IPR007219">
    <property type="entry name" value="XnlR_reg_dom"/>
</dbReference>
<keyword evidence="6" id="KW-0804">Transcription</keyword>
<dbReference type="Proteomes" id="UP001201262">
    <property type="component" value="Unassembled WGS sequence"/>
</dbReference>
<keyword evidence="8" id="KW-0812">Transmembrane</keyword>
<proteinExistence type="predicted"/>
<evidence type="ECO:0000256" key="5">
    <source>
        <dbReference type="ARBA" id="ARBA00023125"/>
    </source>
</evidence>
<dbReference type="CDD" id="cd12148">
    <property type="entry name" value="fungal_TF_MHR"/>
    <property type="match status" value="1"/>
</dbReference>
<keyword evidence="7" id="KW-0539">Nucleus</keyword>
<dbReference type="GO" id="GO:0045944">
    <property type="term" value="P:positive regulation of transcription by RNA polymerase II"/>
    <property type="evidence" value="ECO:0007669"/>
    <property type="project" value="TreeGrafter"/>
</dbReference>
<keyword evidence="2" id="KW-0479">Metal-binding</keyword>
<evidence type="ECO:0000256" key="7">
    <source>
        <dbReference type="ARBA" id="ARBA00023242"/>
    </source>
</evidence>
<evidence type="ECO:0000256" key="4">
    <source>
        <dbReference type="ARBA" id="ARBA00023015"/>
    </source>
</evidence>
<dbReference type="GO" id="GO:0008270">
    <property type="term" value="F:zinc ion binding"/>
    <property type="evidence" value="ECO:0007669"/>
    <property type="project" value="InterPro"/>
</dbReference>
<keyword evidence="11" id="KW-1185">Reference proteome</keyword>
<gene>
    <name evidence="10" type="ORF">BGW36DRAFT_217871</name>
</gene>
<keyword evidence="5" id="KW-0238">DNA-binding</keyword>
<dbReference type="RefSeq" id="XP_046069867.1">
    <property type="nucleotide sequence ID" value="XM_046209983.1"/>
</dbReference>
<protein>
    <submittedName>
        <fullName evidence="10">Fungal-specific transcription factor domain-containing protein</fullName>
    </submittedName>
</protein>
<dbReference type="GO" id="GO:0005634">
    <property type="term" value="C:nucleus"/>
    <property type="evidence" value="ECO:0007669"/>
    <property type="project" value="UniProtKB-SubCell"/>
</dbReference>
<dbReference type="EMBL" id="JAJTJA010000009">
    <property type="protein sequence ID" value="KAH8694197.1"/>
    <property type="molecule type" value="Genomic_DNA"/>
</dbReference>
<dbReference type="PANTHER" id="PTHR47782">
    <property type="entry name" value="ZN(II)2CYS6 TRANSCRIPTION FACTOR (EUROFUNG)-RELATED"/>
    <property type="match status" value="1"/>
</dbReference>
<keyword evidence="3" id="KW-0862">Zinc</keyword>
<evidence type="ECO:0000256" key="6">
    <source>
        <dbReference type="ARBA" id="ARBA00023163"/>
    </source>
</evidence>
<feature type="domain" description="Xylanolytic transcriptional activator regulatory" evidence="9">
    <location>
        <begin position="180"/>
        <end position="259"/>
    </location>
</feature>
<evidence type="ECO:0000259" key="9">
    <source>
        <dbReference type="SMART" id="SM00906"/>
    </source>
</evidence>
<evidence type="ECO:0000256" key="2">
    <source>
        <dbReference type="ARBA" id="ARBA00022723"/>
    </source>
</evidence>
<name>A0AAD4KLE4_9EURO</name>
<evidence type="ECO:0000256" key="1">
    <source>
        <dbReference type="ARBA" id="ARBA00004123"/>
    </source>
</evidence>
<keyword evidence="8" id="KW-0472">Membrane</keyword>
<keyword evidence="8" id="KW-1133">Transmembrane helix</keyword>
<evidence type="ECO:0000256" key="8">
    <source>
        <dbReference type="SAM" id="Phobius"/>
    </source>
</evidence>
<evidence type="ECO:0000313" key="10">
    <source>
        <dbReference type="EMBL" id="KAH8694197.1"/>
    </source>
</evidence>
<dbReference type="GO" id="GO:0000981">
    <property type="term" value="F:DNA-binding transcription factor activity, RNA polymerase II-specific"/>
    <property type="evidence" value="ECO:0007669"/>
    <property type="project" value="TreeGrafter"/>
</dbReference>
<dbReference type="Pfam" id="PF04082">
    <property type="entry name" value="Fungal_trans"/>
    <property type="match status" value="1"/>
</dbReference>
<comment type="caution">
    <text evidence="10">The sequence shown here is derived from an EMBL/GenBank/DDBJ whole genome shotgun (WGS) entry which is preliminary data.</text>
</comment>
<dbReference type="GO" id="GO:0006351">
    <property type="term" value="P:DNA-templated transcription"/>
    <property type="evidence" value="ECO:0007669"/>
    <property type="project" value="InterPro"/>
</dbReference>
<organism evidence="10 11">
    <name type="scientific">Talaromyces proteolyticus</name>
    <dbReference type="NCBI Taxonomy" id="1131652"/>
    <lineage>
        <taxon>Eukaryota</taxon>
        <taxon>Fungi</taxon>
        <taxon>Dikarya</taxon>
        <taxon>Ascomycota</taxon>
        <taxon>Pezizomycotina</taxon>
        <taxon>Eurotiomycetes</taxon>
        <taxon>Eurotiomycetidae</taxon>
        <taxon>Eurotiales</taxon>
        <taxon>Trichocomaceae</taxon>
        <taxon>Talaromyces</taxon>
        <taxon>Talaromyces sect. Bacilispori</taxon>
    </lineage>
</organism>
<evidence type="ECO:0000256" key="3">
    <source>
        <dbReference type="ARBA" id="ARBA00022833"/>
    </source>
</evidence>
<dbReference type="PANTHER" id="PTHR47782:SF1">
    <property type="entry name" value="PYRIMIDINE PATHWAY REGULATORY PROTEIN 1"/>
    <property type="match status" value="1"/>
</dbReference>
<sequence>SGVLLADLVSATVVTSRDRSGQKKVSLQERHLNRRNIAAAAGLNGVSPSYSAGSVDVSSLPPERVARELYRAYFENDHFCYPFLHRQTAFSMLKRAYEDPAFLEQNAFLSFVFDMVLAIATASGPKFNLEALPDAEAYQVRATQRLNEVLQDGGIQALQALLLLCQYRMINSIQDTSTSMWHIVGIAARMCFELGLHREQTYWPISNAMPDQLISNETRRRCFWCTVAMDRIVSITLGRPLAIYLHDANVGLPDLNLDILVNQTTTDCDDSSSPTFSRTQLFNHIVRYRVICGDILTALHNVSSRTQMDEASPLISRDKLAQQLGEWHKATEELSLPDVDLCSPLLENRSSFRAREWYEMLYHNALLMLYRPSPALPSVSSRDAIVLQTIFMSAKKAITLYSHLHRSRRINYTWITLHSIFMAGLSYIYAVGQHFRFSKQSNITGPNLTSRPSLQSDPTIMEIVNDSRACSNLLVAISEQWNVTKHCHDVFNRLSDAALSDAIQYHSKTFVNPPSDTSRSIQQETNHPPLRDWDIVNEGNTSLGVDSVLYECFGDLRRPELYGAGNDPVGQLFHDWLGEIGGIDMNQPSMWG</sequence>